<feature type="compositionally biased region" description="Basic and acidic residues" evidence="8">
    <location>
        <begin position="784"/>
        <end position="797"/>
    </location>
</feature>
<feature type="compositionally biased region" description="Low complexity" evidence="8">
    <location>
        <begin position="308"/>
        <end position="328"/>
    </location>
</feature>
<comment type="caution">
    <text evidence="10">The sequence shown here is derived from an EMBL/GenBank/DDBJ whole genome shotgun (WGS) entry which is preliminary data.</text>
</comment>
<feature type="compositionally biased region" description="Basic and acidic residues" evidence="8">
    <location>
        <begin position="876"/>
        <end position="949"/>
    </location>
</feature>
<accession>A0AAD6CU70</accession>
<evidence type="ECO:0000259" key="9">
    <source>
        <dbReference type="Pfam" id="PF03941"/>
    </source>
</evidence>
<dbReference type="InterPro" id="IPR005635">
    <property type="entry name" value="Inner_centromere_prot_ARK-bd"/>
</dbReference>
<feature type="compositionally biased region" description="Polar residues" evidence="8">
    <location>
        <begin position="655"/>
        <end position="666"/>
    </location>
</feature>
<feature type="compositionally biased region" description="Basic and acidic residues" evidence="8">
    <location>
        <begin position="543"/>
        <end position="582"/>
    </location>
</feature>
<feature type="compositionally biased region" description="Polar residues" evidence="8">
    <location>
        <begin position="583"/>
        <end position="615"/>
    </location>
</feature>
<feature type="compositionally biased region" description="Basic and acidic residues" evidence="8">
    <location>
        <begin position="267"/>
        <end position="295"/>
    </location>
</feature>
<dbReference type="GO" id="GO:0005819">
    <property type="term" value="C:spindle"/>
    <property type="evidence" value="ECO:0007669"/>
    <property type="project" value="UniProtKB-SubCell"/>
</dbReference>
<evidence type="ECO:0000256" key="4">
    <source>
        <dbReference type="ARBA" id="ARBA00022490"/>
    </source>
</evidence>
<keyword evidence="11" id="KW-1185">Reference proteome</keyword>
<keyword evidence="4" id="KW-0963">Cytoplasm</keyword>
<dbReference type="Gene3D" id="6.10.250.2990">
    <property type="match status" value="1"/>
</dbReference>
<feature type="compositionally biased region" description="Acidic residues" evidence="8">
    <location>
        <begin position="332"/>
        <end position="343"/>
    </location>
</feature>
<evidence type="ECO:0000256" key="1">
    <source>
        <dbReference type="ARBA" id="ARBA00004123"/>
    </source>
</evidence>
<evidence type="ECO:0000256" key="7">
    <source>
        <dbReference type="ARBA" id="ARBA00023242"/>
    </source>
</evidence>
<feature type="compositionally biased region" description="Basic and acidic residues" evidence="8">
    <location>
        <begin position="691"/>
        <end position="731"/>
    </location>
</feature>
<feature type="compositionally biased region" description="Polar residues" evidence="8">
    <location>
        <begin position="95"/>
        <end position="108"/>
    </location>
</feature>
<reference evidence="10 11" key="1">
    <citation type="journal article" date="2023" name="IMA Fungus">
        <title>Comparative genomic study of the Penicillium genus elucidates a diverse pangenome and 15 lateral gene transfer events.</title>
        <authorList>
            <person name="Petersen C."/>
            <person name="Sorensen T."/>
            <person name="Nielsen M.R."/>
            <person name="Sondergaard T.E."/>
            <person name="Sorensen J.L."/>
            <person name="Fitzpatrick D.A."/>
            <person name="Frisvad J.C."/>
            <person name="Nielsen K.L."/>
        </authorList>
    </citation>
    <scope>NUCLEOTIDE SEQUENCE [LARGE SCALE GENOMIC DNA]</scope>
    <source>
        <strain evidence="10 11">IBT 35679</strain>
    </source>
</reference>
<feature type="domain" description="Inner centromere protein ARK-binding" evidence="9">
    <location>
        <begin position="1142"/>
        <end position="1197"/>
    </location>
</feature>
<comment type="subcellular location">
    <subcellularLocation>
        <location evidence="2">Cytoplasm</location>
        <location evidence="2">Cytoskeleton</location>
        <location evidence="2">Spindle</location>
    </subcellularLocation>
    <subcellularLocation>
        <location evidence="1">Nucleus</location>
    </subcellularLocation>
</comment>
<evidence type="ECO:0000313" key="11">
    <source>
        <dbReference type="Proteomes" id="UP001220324"/>
    </source>
</evidence>
<feature type="compositionally biased region" description="Basic and acidic residues" evidence="8">
    <location>
        <begin position="738"/>
        <end position="750"/>
    </location>
</feature>
<evidence type="ECO:0000256" key="6">
    <source>
        <dbReference type="ARBA" id="ARBA00023212"/>
    </source>
</evidence>
<protein>
    <recommendedName>
        <fullName evidence="9">Inner centromere protein ARK-binding domain-containing protein</fullName>
    </recommendedName>
</protein>
<evidence type="ECO:0000256" key="5">
    <source>
        <dbReference type="ARBA" id="ARBA00022829"/>
    </source>
</evidence>
<feature type="compositionally biased region" description="Basic residues" evidence="8">
    <location>
        <begin position="70"/>
        <end position="82"/>
    </location>
</feature>
<dbReference type="GO" id="GO:0005634">
    <property type="term" value="C:nucleus"/>
    <property type="evidence" value="ECO:0007669"/>
    <property type="project" value="UniProtKB-SubCell"/>
</dbReference>
<dbReference type="PANTHER" id="PTHR13142">
    <property type="entry name" value="INNER CENTROMERE PROTEIN"/>
    <property type="match status" value="1"/>
</dbReference>
<sequence>MAAAGARAQKPVGSAAWIAAEKENMAELVEQEMEEVEYPVRHEMDWLNEHMAEIFSKGQTNFTDVFKTPGKMRGKTPRTARKRNVEESRVPLSEIFSSTHKQSDNRASPSPFIHRVISKSTAATTSASPRPKDADKEAQPHYPTIRSNLNSFQTYNTDSGYHGMEDYDDVVLPDTQPNTQVSPQPMEVEEPTVLTPQVDISINHQATEDSFHSAQENVRARGETVDPTDVEPTPTSERTTTPTKVISEEPELEREMSSTPTPKTHLKAKERLGKQKQQEKPADPQEPHIQDKAQDKPQQGPFKEPALQAQSSPAKSVAAAAASQVQQSQEHEDTDMDMEDDLKEDTVLDSFDDIGSPSDNSTPERPFVRKSSLSFASLPAREPLTKSIGGSRLSRTSHIDLPKLSNAGRPSYLGRQTGSQKNAQAPSDDHIRSSGSIDLDDEKNDGETMDAEKASKMHSTKSTQSLHERISMLGKAPPSRPKKSIAAPVVGTASAGQVAYPELPATKAESQSESSDLKSRAIPTSDSAAADEDDWIPQQPTLERSKTADVMENLHADKIQSFGKKDAFPSKDKHSAEPERPKSSYSIFSSPRPQGHQQSASLSHMTPVASTTPTGSPRRYDGPISASKIRLQSIMKSAKGLFTSTGSSVRIEPSSPEQTRVQPKQRTSAERVDDEVEDKPQPRQLANSPRQEGRRTRSSTEKEQKQRQKDLEDRQLEETRQEKAREQERQRAIQLKAAQDKASIEPEERTNTQVHKSSQSLRTQSREPESATEGSRIAMSQAKQNDRRPKPTREPMQKPKPQPVSVRVGSTLSRAIPMPTASSTVQETNVPAPASKPATLKKKASNNSLHTASSTSSFKSSVSSQTQAQRKAQLASERKREQEERKREQEERKREQEEREARRKDEQRREQERKRALQLKQQEEARRQAESRAEADRERREQSAQEDSQRAANKQAIEKWRMENMRRQEPGVPRPASRLGSLQPYGRSINTPASNPAKPPKRVMDEEAGHRAAVTKPSNVQPSGEAKRVKTDDEHGQPVRTIGRPVRPPSTIRKPSISMFGQSGIGHQGGSSVLKIGQPQRPGPGHPLDMSSLANGKIPFAEPNRAPPPSAHKPAPSSVQRIPAQPKPSPKYPSGDSIHLPEIATDSEDEDDSDSEMFPVPKWAQAKELNDLLVEQDGMEVDSIFGPIAPFSLEETFKADKKIKKYRDRTSSANWSGPDGLTQEEIRKDVADRQKLRRNGGWSFNA</sequence>
<feature type="compositionally biased region" description="Low complexity" evidence="8">
    <location>
        <begin position="225"/>
        <end position="243"/>
    </location>
</feature>
<gene>
    <name evidence="10" type="ORF">N7494_008326</name>
</gene>
<feature type="compositionally biased region" description="Low complexity" evidence="8">
    <location>
        <begin position="845"/>
        <end position="864"/>
    </location>
</feature>
<dbReference type="AlphaFoldDB" id="A0AAD6CU70"/>
<keyword evidence="7" id="KW-0539">Nucleus</keyword>
<feature type="compositionally biased region" description="Basic and acidic residues" evidence="8">
    <location>
        <begin position="956"/>
        <end position="969"/>
    </location>
</feature>
<evidence type="ECO:0000256" key="3">
    <source>
        <dbReference type="ARBA" id="ARBA00010042"/>
    </source>
</evidence>
<evidence type="ECO:0000256" key="2">
    <source>
        <dbReference type="ARBA" id="ARBA00004186"/>
    </source>
</evidence>
<dbReference type="Pfam" id="PF03941">
    <property type="entry name" value="INCENP_ARK-bind"/>
    <property type="match status" value="1"/>
</dbReference>
<keyword evidence="6" id="KW-0206">Cytoskeleton</keyword>
<feature type="compositionally biased region" description="Acidic residues" evidence="8">
    <location>
        <begin position="438"/>
        <end position="449"/>
    </location>
</feature>
<feature type="compositionally biased region" description="Basic and acidic residues" evidence="8">
    <location>
        <begin position="130"/>
        <end position="139"/>
    </location>
</feature>
<feature type="region of interest" description="Disordered" evidence="8">
    <location>
        <begin position="1208"/>
        <end position="1228"/>
    </location>
</feature>
<organism evidence="10 11">
    <name type="scientific">Penicillium frequentans</name>
    <dbReference type="NCBI Taxonomy" id="3151616"/>
    <lineage>
        <taxon>Eukaryota</taxon>
        <taxon>Fungi</taxon>
        <taxon>Dikarya</taxon>
        <taxon>Ascomycota</taxon>
        <taxon>Pezizomycotina</taxon>
        <taxon>Eurotiomycetes</taxon>
        <taxon>Eurotiomycetidae</taxon>
        <taxon>Eurotiales</taxon>
        <taxon>Aspergillaceae</taxon>
        <taxon>Penicillium</taxon>
    </lineage>
</organism>
<feature type="compositionally biased region" description="Polar residues" evidence="8">
    <location>
        <begin position="414"/>
        <end position="425"/>
    </location>
</feature>
<keyword evidence="5" id="KW-0159">Chromosome partition</keyword>
<feature type="region of interest" description="Disordered" evidence="8">
    <location>
        <begin position="641"/>
        <end position="1158"/>
    </location>
</feature>
<feature type="compositionally biased region" description="Basic and acidic residues" evidence="8">
    <location>
        <begin position="1025"/>
        <end position="1037"/>
    </location>
</feature>
<comment type="similarity">
    <text evidence="3">Belongs to the INCENP family.</text>
</comment>
<proteinExistence type="inferred from homology"/>
<feature type="region of interest" description="Disordered" evidence="8">
    <location>
        <begin position="67"/>
        <end position="627"/>
    </location>
</feature>
<feature type="compositionally biased region" description="Polar residues" evidence="8">
    <location>
        <begin position="194"/>
        <end position="205"/>
    </location>
</feature>
<feature type="compositionally biased region" description="Polar residues" evidence="8">
    <location>
        <begin position="820"/>
        <end position="829"/>
    </location>
</feature>
<dbReference type="GO" id="GO:0007059">
    <property type="term" value="P:chromosome segregation"/>
    <property type="evidence" value="ECO:0007669"/>
    <property type="project" value="UniProtKB-KW"/>
</dbReference>
<feature type="compositionally biased region" description="Polar residues" evidence="8">
    <location>
        <begin position="145"/>
        <end position="159"/>
    </location>
</feature>
<evidence type="ECO:0000313" key="10">
    <source>
        <dbReference type="EMBL" id="KAJ5538847.1"/>
    </source>
</evidence>
<evidence type="ECO:0000256" key="8">
    <source>
        <dbReference type="SAM" id="MobiDB-lite"/>
    </source>
</evidence>
<feature type="compositionally biased region" description="Polar residues" evidence="8">
    <location>
        <begin position="751"/>
        <end position="763"/>
    </location>
</feature>
<dbReference type="EMBL" id="JAQIZZ010000006">
    <property type="protein sequence ID" value="KAJ5538847.1"/>
    <property type="molecule type" value="Genomic_DNA"/>
</dbReference>
<feature type="compositionally biased region" description="Acidic residues" evidence="8">
    <location>
        <begin position="1145"/>
        <end position="1155"/>
    </location>
</feature>
<dbReference type="Proteomes" id="UP001220324">
    <property type="component" value="Unassembled WGS sequence"/>
</dbReference>
<dbReference type="PANTHER" id="PTHR13142:SF1">
    <property type="entry name" value="INNER CENTROMERE PROTEIN"/>
    <property type="match status" value="1"/>
</dbReference>
<name>A0AAD6CU70_9EURO</name>